<evidence type="ECO:0000259" key="1">
    <source>
        <dbReference type="Pfam" id="PF08818"/>
    </source>
</evidence>
<organism evidence="3 4">
    <name type="scientific">Staphylococcus kloosii</name>
    <dbReference type="NCBI Taxonomy" id="29384"/>
    <lineage>
        <taxon>Bacteria</taxon>
        <taxon>Bacillati</taxon>
        <taxon>Bacillota</taxon>
        <taxon>Bacilli</taxon>
        <taxon>Bacillales</taxon>
        <taxon>Staphylococcaceae</taxon>
        <taxon>Staphylococcus</taxon>
    </lineage>
</organism>
<dbReference type="InterPro" id="IPR014922">
    <property type="entry name" value="YdhG-like"/>
</dbReference>
<comment type="caution">
    <text evidence="3">The sequence shown here is derived from an EMBL/GenBank/DDBJ whole genome shotgun (WGS) entry which is preliminary data.</text>
</comment>
<feature type="domain" description="YdhG-like" evidence="1">
    <location>
        <begin position="16"/>
        <end position="110"/>
    </location>
</feature>
<reference evidence="3 4" key="1">
    <citation type="submission" date="2016-02" db="EMBL/GenBank/DDBJ databases">
        <title>Draft genome sequence of hydrocarbon degrading Staphylococcus saprophyticus Strain CNV2, isolated from crude-oil contaminated soil from Noonmati Oil Refinery, Guwahati, Assam, India.</title>
        <authorList>
            <person name="Mukherjee A."/>
            <person name="Chettri B."/>
            <person name="Langpoklakpam J."/>
            <person name="Singh A.K."/>
            <person name="Chattopadhyay D.J."/>
        </authorList>
    </citation>
    <scope>NUCLEOTIDE SEQUENCE [LARGE SCALE GENOMIC DNA]</scope>
    <source>
        <strain evidence="3 4">CNV2</strain>
    </source>
</reference>
<proteinExistence type="predicted"/>
<dbReference type="SUPFAM" id="SSF159888">
    <property type="entry name" value="YdhG-like"/>
    <property type="match status" value="1"/>
</dbReference>
<name>A0A151A7U3_9STAP</name>
<dbReference type="EMBL" id="LUGM01000002">
    <property type="protein sequence ID" value="KYH14098.1"/>
    <property type="molecule type" value="Genomic_DNA"/>
</dbReference>
<evidence type="ECO:0000313" key="2">
    <source>
        <dbReference type="EMBL" id="KYH14098.1"/>
    </source>
</evidence>
<dbReference type="EMBL" id="LUGM01000001">
    <property type="protein sequence ID" value="KYH15679.1"/>
    <property type="molecule type" value="Genomic_DNA"/>
</dbReference>
<evidence type="ECO:0000313" key="3">
    <source>
        <dbReference type="EMBL" id="KYH15679.1"/>
    </source>
</evidence>
<dbReference type="Proteomes" id="UP000075418">
    <property type="component" value="Unassembled WGS sequence"/>
</dbReference>
<evidence type="ECO:0000313" key="4">
    <source>
        <dbReference type="Proteomes" id="UP000075418"/>
    </source>
</evidence>
<protein>
    <submittedName>
        <fullName evidence="3">Iron chaperone</fullName>
    </submittedName>
</protein>
<accession>A0A151A7U3</accession>
<dbReference type="Gene3D" id="3.90.1150.200">
    <property type="match status" value="1"/>
</dbReference>
<dbReference type="Pfam" id="PF08818">
    <property type="entry name" value="DUF1801"/>
    <property type="match status" value="1"/>
</dbReference>
<sequence length="123" mass="14757">MGIFNDYLKSIEDNSHRNKLESLFNWIHKKYPNLETTIKWNQPMFIYNGTFIIGFSSAKQHFSITPEATAMEEFNVQIRDAGYSQTKNLYRILWTQAIDYDLLEKIIDFKITEKQNYKTFWVK</sequence>
<dbReference type="RefSeq" id="WP_061853429.1">
    <property type="nucleotide sequence ID" value="NZ_LUGM01000001.1"/>
</dbReference>
<gene>
    <name evidence="2" type="ORF">A0131_04710</name>
    <name evidence="3" type="ORF">A0131_11460</name>
</gene>
<dbReference type="AlphaFoldDB" id="A0A151A7U3"/>